<dbReference type="Gene3D" id="3.30.70.270">
    <property type="match status" value="1"/>
</dbReference>
<feature type="domain" description="PAS" evidence="3">
    <location>
        <begin position="133"/>
        <end position="202"/>
    </location>
</feature>
<dbReference type="SUPFAM" id="SSF55785">
    <property type="entry name" value="PYP-like sensor domain (PAS domain)"/>
    <property type="match status" value="1"/>
</dbReference>
<dbReference type="EMBL" id="JAKLTN010000001">
    <property type="protein sequence ID" value="MCG2575881.1"/>
    <property type="molecule type" value="Genomic_DNA"/>
</dbReference>
<dbReference type="SMART" id="SM00267">
    <property type="entry name" value="GGDEF"/>
    <property type="match status" value="1"/>
</dbReference>
<dbReference type="SMART" id="SM00091">
    <property type="entry name" value="PAS"/>
    <property type="match status" value="1"/>
</dbReference>
<protein>
    <recommendedName>
        <fullName evidence="1">diguanylate cyclase</fullName>
        <ecNumber evidence="1">2.7.7.65</ecNumber>
    </recommendedName>
</protein>
<dbReference type="Pfam" id="PF08448">
    <property type="entry name" value="PAS_4"/>
    <property type="match status" value="1"/>
</dbReference>
<dbReference type="CDD" id="cd01949">
    <property type="entry name" value="GGDEF"/>
    <property type="match status" value="1"/>
</dbReference>
<dbReference type="InterPro" id="IPR000014">
    <property type="entry name" value="PAS"/>
</dbReference>
<dbReference type="InterPro" id="IPR035965">
    <property type="entry name" value="PAS-like_dom_sf"/>
</dbReference>
<gene>
    <name evidence="6" type="ORF">LZ012_02600</name>
</gene>
<dbReference type="PANTHER" id="PTHR45138:SF9">
    <property type="entry name" value="DIGUANYLATE CYCLASE DGCM-RELATED"/>
    <property type="match status" value="1"/>
</dbReference>
<feature type="domain" description="PAC" evidence="4">
    <location>
        <begin position="206"/>
        <end position="258"/>
    </location>
</feature>
<dbReference type="CDD" id="cd00130">
    <property type="entry name" value="PAS"/>
    <property type="match status" value="1"/>
</dbReference>
<comment type="catalytic activity">
    <reaction evidence="2">
        <text>2 GTP = 3',3'-c-di-GMP + 2 diphosphate</text>
        <dbReference type="Rhea" id="RHEA:24898"/>
        <dbReference type="ChEBI" id="CHEBI:33019"/>
        <dbReference type="ChEBI" id="CHEBI:37565"/>
        <dbReference type="ChEBI" id="CHEBI:58805"/>
        <dbReference type="EC" id="2.7.7.65"/>
    </reaction>
</comment>
<accession>A0ABS9JY99</accession>
<keyword evidence="6" id="KW-0548">Nucleotidyltransferase</keyword>
<keyword evidence="6" id="KW-0808">Transferase</keyword>
<name>A0ABS9JY99_9RHOO</name>
<comment type="caution">
    <text evidence="6">The sequence shown here is derived from an EMBL/GenBank/DDBJ whole genome shotgun (WGS) entry which is preliminary data.</text>
</comment>
<evidence type="ECO:0000313" key="7">
    <source>
        <dbReference type="Proteomes" id="UP001165384"/>
    </source>
</evidence>
<evidence type="ECO:0000313" key="6">
    <source>
        <dbReference type="EMBL" id="MCG2575881.1"/>
    </source>
</evidence>
<dbReference type="NCBIfam" id="TIGR00229">
    <property type="entry name" value="sensory_box"/>
    <property type="match status" value="1"/>
</dbReference>
<dbReference type="PROSITE" id="PS50113">
    <property type="entry name" value="PAC"/>
    <property type="match status" value="1"/>
</dbReference>
<dbReference type="PANTHER" id="PTHR45138">
    <property type="entry name" value="REGULATORY COMPONENTS OF SENSORY TRANSDUCTION SYSTEM"/>
    <property type="match status" value="1"/>
</dbReference>
<dbReference type="Gene3D" id="3.30.450.20">
    <property type="entry name" value="PAS domain"/>
    <property type="match status" value="1"/>
</dbReference>
<dbReference type="EC" id="2.7.7.65" evidence="1"/>
<organism evidence="6 7">
    <name type="scientific">Dechloromonas hankyongensis</name>
    <dbReference type="NCBI Taxonomy" id="2908002"/>
    <lineage>
        <taxon>Bacteria</taxon>
        <taxon>Pseudomonadati</taxon>
        <taxon>Pseudomonadota</taxon>
        <taxon>Betaproteobacteria</taxon>
        <taxon>Rhodocyclales</taxon>
        <taxon>Azonexaceae</taxon>
        <taxon>Dechloromonas</taxon>
    </lineage>
</organism>
<dbReference type="NCBIfam" id="TIGR00254">
    <property type="entry name" value="GGDEF"/>
    <property type="match status" value="1"/>
</dbReference>
<dbReference type="PROSITE" id="PS50887">
    <property type="entry name" value="GGDEF"/>
    <property type="match status" value="1"/>
</dbReference>
<dbReference type="InterPro" id="IPR050469">
    <property type="entry name" value="Diguanylate_Cyclase"/>
</dbReference>
<dbReference type="InterPro" id="IPR029787">
    <property type="entry name" value="Nucleotide_cyclase"/>
</dbReference>
<dbReference type="InterPro" id="IPR013656">
    <property type="entry name" value="PAS_4"/>
</dbReference>
<keyword evidence="7" id="KW-1185">Reference proteome</keyword>
<dbReference type="SUPFAM" id="SSF55073">
    <property type="entry name" value="Nucleotide cyclase"/>
    <property type="match status" value="1"/>
</dbReference>
<evidence type="ECO:0000256" key="2">
    <source>
        <dbReference type="ARBA" id="ARBA00034247"/>
    </source>
</evidence>
<evidence type="ECO:0000259" key="5">
    <source>
        <dbReference type="PROSITE" id="PS50887"/>
    </source>
</evidence>
<dbReference type="GO" id="GO:0052621">
    <property type="term" value="F:diguanylate cyclase activity"/>
    <property type="evidence" value="ECO:0007669"/>
    <property type="project" value="UniProtKB-EC"/>
</dbReference>
<dbReference type="InterPro" id="IPR000700">
    <property type="entry name" value="PAS-assoc_C"/>
</dbReference>
<dbReference type="InterPro" id="IPR000160">
    <property type="entry name" value="GGDEF_dom"/>
</dbReference>
<proteinExistence type="predicted"/>
<dbReference type="Proteomes" id="UP001165384">
    <property type="component" value="Unassembled WGS sequence"/>
</dbReference>
<reference evidence="6" key="1">
    <citation type="submission" date="2022-01" db="EMBL/GenBank/DDBJ databases">
        <authorList>
            <person name="Jo J.-H."/>
            <person name="Im W.-T."/>
        </authorList>
    </citation>
    <scope>NUCLEOTIDE SEQUENCE</scope>
    <source>
        <strain evidence="6">XY25</strain>
    </source>
</reference>
<evidence type="ECO:0000259" key="4">
    <source>
        <dbReference type="PROSITE" id="PS50113"/>
    </source>
</evidence>
<dbReference type="PROSITE" id="PS50112">
    <property type="entry name" value="PAS"/>
    <property type="match status" value="1"/>
</dbReference>
<evidence type="ECO:0000256" key="1">
    <source>
        <dbReference type="ARBA" id="ARBA00012528"/>
    </source>
</evidence>
<dbReference type="Pfam" id="PF00990">
    <property type="entry name" value="GGDEF"/>
    <property type="match status" value="1"/>
</dbReference>
<feature type="domain" description="GGDEF" evidence="5">
    <location>
        <begin position="290"/>
        <end position="423"/>
    </location>
</feature>
<dbReference type="InterPro" id="IPR043128">
    <property type="entry name" value="Rev_trsase/Diguanyl_cyclase"/>
</dbReference>
<sequence>MIAPAPPRLLFLDLRQQGDGAMPPVAGLEPISPSLGNNCNKATNALAVFVAIDGDAAYADWRKRLHPLCPRAFPHVILLAPYDPALARKVMADDAADCCAIDDLERMELIAARLERRRDPDSEDGREASEAMLYVRMQTAVDMLPSPLFMKDRNGRYIACNKAFEDYIGQSRDAILGATVFDVAPADLARIYARADQALMTQGGKQSYEAQVRYADGSYHDVIFYKSVFYAATGEADGISGTMLDISERKQLEKQLEIAASTDFLTGINNLRTFYELAGQEFRRFSRNGGDLSLVVIDLDHFKQTNDRLGHAAGDEALRLFVAAVQGSLRDQDIFARAGGDEFRLLLPGTDLTGAILVAERIRLAVARLQVSSPGGSVHLSISAGVCCCLPGDESLDAVIRRADAELYRAKAAGRNRVYSPQTPQ</sequence>
<dbReference type="RefSeq" id="WP_275707256.1">
    <property type="nucleotide sequence ID" value="NZ_JAKLTN010000001.1"/>
</dbReference>
<evidence type="ECO:0000259" key="3">
    <source>
        <dbReference type="PROSITE" id="PS50112"/>
    </source>
</evidence>